<dbReference type="Gene3D" id="3.40.50.720">
    <property type="entry name" value="NAD(P)-binding Rossmann-like Domain"/>
    <property type="match status" value="1"/>
</dbReference>
<evidence type="ECO:0000256" key="3">
    <source>
        <dbReference type="RuleBase" id="RU000363"/>
    </source>
</evidence>
<sequence length="263" mass="28878">MQPTDCRALLTGASGGIGLALAQRLASEGAHLLLVGRRLEPLQALLQRFPQNVQLVQADIASRAGRDALLAAAQNFGGLNCLINAAGVNRFGLLDQQDEQQIAELIGLNVTATLQLTQRLLPLLRAQRRALVINVGSTFGTIGYSGFAAYCASKFALRGFSEALRRELADTNVRVLYFAPRATRTPMNAPSVVAMNDELGVAMDDPEKVAAELLQAIRHEQEERYLGWPERLFVRLNGLLPRVVDQALRKQLPIIQRFARHKH</sequence>
<evidence type="ECO:0000313" key="6">
    <source>
        <dbReference type="Proteomes" id="UP000199467"/>
    </source>
</evidence>
<comment type="similarity">
    <text evidence="1 3">Belongs to the short-chain dehydrogenases/reductases (SDR) family.</text>
</comment>
<keyword evidence="6" id="KW-1185">Reference proteome</keyword>
<feature type="domain" description="Ketoreductase" evidence="4">
    <location>
        <begin position="6"/>
        <end position="182"/>
    </location>
</feature>
<dbReference type="AlphaFoldDB" id="A0A1G6KVB7"/>
<dbReference type="GO" id="GO:0016491">
    <property type="term" value="F:oxidoreductase activity"/>
    <property type="evidence" value="ECO:0007669"/>
    <property type="project" value="UniProtKB-KW"/>
</dbReference>
<dbReference type="PANTHER" id="PTHR44196">
    <property type="entry name" value="DEHYDROGENASE/REDUCTASE SDR FAMILY MEMBER 7B"/>
    <property type="match status" value="1"/>
</dbReference>
<accession>A0A1G6KVB7</accession>
<dbReference type="CDD" id="cd05233">
    <property type="entry name" value="SDR_c"/>
    <property type="match status" value="1"/>
</dbReference>
<dbReference type="GO" id="GO:0016020">
    <property type="term" value="C:membrane"/>
    <property type="evidence" value="ECO:0007669"/>
    <property type="project" value="TreeGrafter"/>
</dbReference>
<keyword evidence="2" id="KW-0560">Oxidoreductase</keyword>
<evidence type="ECO:0000313" key="5">
    <source>
        <dbReference type="EMBL" id="SDC35030.1"/>
    </source>
</evidence>
<gene>
    <name evidence="5" type="ORF">SAMN05216576_102241</name>
</gene>
<name>A0A1G6KVB7_9GAMM</name>
<protein>
    <submittedName>
        <fullName evidence="5">Short-chain dehydrogenase</fullName>
    </submittedName>
</protein>
<dbReference type="InterPro" id="IPR020904">
    <property type="entry name" value="Sc_DH/Rdtase_CS"/>
</dbReference>
<dbReference type="PROSITE" id="PS00061">
    <property type="entry name" value="ADH_SHORT"/>
    <property type="match status" value="1"/>
</dbReference>
<evidence type="ECO:0000256" key="2">
    <source>
        <dbReference type="ARBA" id="ARBA00023002"/>
    </source>
</evidence>
<dbReference type="PANTHER" id="PTHR44196:SF1">
    <property type="entry name" value="DEHYDROGENASE_REDUCTASE SDR FAMILY MEMBER 7B"/>
    <property type="match status" value="1"/>
</dbReference>
<dbReference type="PRINTS" id="PR00080">
    <property type="entry name" value="SDRFAMILY"/>
</dbReference>
<dbReference type="Proteomes" id="UP000199467">
    <property type="component" value="Unassembled WGS sequence"/>
</dbReference>
<dbReference type="SMART" id="SM00822">
    <property type="entry name" value="PKS_KR"/>
    <property type="match status" value="1"/>
</dbReference>
<dbReference type="NCBIfam" id="NF006565">
    <property type="entry name" value="PRK09072.1"/>
    <property type="match status" value="1"/>
</dbReference>
<dbReference type="RefSeq" id="WP_055986814.1">
    <property type="nucleotide sequence ID" value="NZ_FMZQ01000002.1"/>
</dbReference>
<dbReference type="EMBL" id="FMZQ01000002">
    <property type="protein sequence ID" value="SDC35030.1"/>
    <property type="molecule type" value="Genomic_DNA"/>
</dbReference>
<organism evidence="5 6">
    <name type="scientific">Ectopseudomonas chengduensis</name>
    <dbReference type="NCBI Taxonomy" id="489632"/>
    <lineage>
        <taxon>Bacteria</taxon>
        <taxon>Pseudomonadati</taxon>
        <taxon>Pseudomonadota</taxon>
        <taxon>Gammaproteobacteria</taxon>
        <taxon>Pseudomonadales</taxon>
        <taxon>Pseudomonadaceae</taxon>
        <taxon>Ectopseudomonas</taxon>
    </lineage>
</organism>
<reference evidence="6" key="1">
    <citation type="submission" date="2016-10" db="EMBL/GenBank/DDBJ databases">
        <authorList>
            <person name="Varghese N."/>
            <person name="Submissions S."/>
        </authorList>
    </citation>
    <scope>NUCLEOTIDE SEQUENCE [LARGE SCALE GENOMIC DNA]</scope>
    <source>
        <strain evidence="6">DSM 26382</strain>
    </source>
</reference>
<dbReference type="InterPro" id="IPR036291">
    <property type="entry name" value="NAD(P)-bd_dom_sf"/>
</dbReference>
<evidence type="ECO:0000256" key="1">
    <source>
        <dbReference type="ARBA" id="ARBA00006484"/>
    </source>
</evidence>
<evidence type="ECO:0000259" key="4">
    <source>
        <dbReference type="SMART" id="SM00822"/>
    </source>
</evidence>
<dbReference type="Pfam" id="PF00106">
    <property type="entry name" value="adh_short"/>
    <property type="match status" value="1"/>
</dbReference>
<dbReference type="InterPro" id="IPR057326">
    <property type="entry name" value="KR_dom"/>
</dbReference>
<dbReference type="InterPro" id="IPR002347">
    <property type="entry name" value="SDR_fam"/>
</dbReference>
<dbReference type="SUPFAM" id="SSF51735">
    <property type="entry name" value="NAD(P)-binding Rossmann-fold domains"/>
    <property type="match status" value="1"/>
</dbReference>
<dbReference type="PRINTS" id="PR00081">
    <property type="entry name" value="GDHRDH"/>
</dbReference>
<proteinExistence type="inferred from homology"/>